<evidence type="ECO:0000313" key="2">
    <source>
        <dbReference type="Proteomes" id="UP000748025"/>
    </source>
</evidence>
<evidence type="ECO:0000313" key="1">
    <source>
        <dbReference type="EMBL" id="KAG5985076.1"/>
    </source>
</evidence>
<name>A0A9P7SV34_9HYPO</name>
<dbReference type="EMBL" id="SRPW01004140">
    <property type="protein sequence ID" value="KAG5985076.1"/>
    <property type="molecule type" value="Genomic_DNA"/>
</dbReference>
<comment type="caution">
    <text evidence="1">The sequence shown here is derived from an EMBL/GenBank/DDBJ whole genome shotgun (WGS) entry which is preliminary data.</text>
</comment>
<gene>
    <name evidence="1" type="ORF">E4U43_006125</name>
</gene>
<organism evidence="1 2">
    <name type="scientific">Claviceps pusilla</name>
    <dbReference type="NCBI Taxonomy" id="123648"/>
    <lineage>
        <taxon>Eukaryota</taxon>
        <taxon>Fungi</taxon>
        <taxon>Dikarya</taxon>
        <taxon>Ascomycota</taxon>
        <taxon>Pezizomycotina</taxon>
        <taxon>Sordariomycetes</taxon>
        <taxon>Hypocreomycetidae</taxon>
        <taxon>Hypocreales</taxon>
        <taxon>Clavicipitaceae</taxon>
        <taxon>Claviceps</taxon>
    </lineage>
</organism>
<dbReference type="AlphaFoldDB" id="A0A9P7SV34"/>
<dbReference type="Proteomes" id="UP000748025">
    <property type="component" value="Unassembled WGS sequence"/>
</dbReference>
<dbReference type="OrthoDB" id="2386090at2759"/>
<keyword evidence="2" id="KW-1185">Reference proteome</keyword>
<sequence>MRGILVKVAMAGIAPILFISYTTAPLVTHIHVHLPTGARASRALLERFVAAMPASTRLTFTTMSLIGKPRYSSVTVGDLRPAQGRRLGLVNYVRDTGDENATRKWYMYRAVGGFYVQEGLEKGKRYGRKGKVDGWIWDAVREKVSGR</sequence>
<protein>
    <submittedName>
        <fullName evidence="1">Uncharacterized protein</fullName>
    </submittedName>
</protein>
<accession>A0A9P7SV34</accession>
<proteinExistence type="predicted"/>
<reference evidence="1" key="1">
    <citation type="journal article" date="2020" name="bioRxiv">
        <title>Whole genome comparisons of ergot fungi reveals the divergence and evolution of species within the genus Claviceps are the result of varying mechanisms driving genome evolution and host range expansion.</title>
        <authorList>
            <person name="Wyka S.A."/>
            <person name="Mondo S.J."/>
            <person name="Liu M."/>
            <person name="Dettman J."/>
            <person name="Nalam V."/>
            <person name="Broders K.D."/>
        </authorList>
    </citation>
    <scope>NUCLEOTIDE SEQUENCE</scope>
    <source>
        <strain evidence="1">CCC 602</strain>
    </source>
</reference>